<feature type="chain" id="PRO_5046750629" evidence="1">
    <location>
        <begin position="28"/>
        <end position="138"/>
    </location>
</feature>
<comment type="caution">
    <text evidence="2">The sequence shown here is derived from an EMBL/GenBank/DDBJ whole genome shotgun (WGS) entry which is preliminary data.</text>
</comment>
<gene>
    <name evidence="2" type="ORF">ABUE31_07525</name>
</gene>
<name>A0ABV3QYV1_9HYPH</name>
<evidence type="ECO:0000256" key="1">
    <source>
        <dbReference type="SAM" id="SignalP"/>
    </source>
</evidence>
<sequence>MRLRLSELGFLPLALGLLAVPALPAHAGSGPQHDRIYADSFGNLVVHSRGGYKRIVVGQGHLARELAEYEQQGEPHVVYLDDAAEAGTPYECWRPAVLLKGRSYMYGLEDGELPDLPGKWCGLPERAAPGAALRRVQP</sequence>
<reference evidence="2 3" key="1">
    <citation type="submission" date="2024-06" db="EMBL/GenBank/DDBJ databases">
        <authorList>
            <person name="Tuo L."/>
        </authorList>
    </citation>
    <scope>NUCLEOTIDE SEQUENCE [LARGE SCALE GENOMIC DNA]</scope>
    <source>
        <strain evidence="2 3">ZMM04-5</strain>
    </source>
</reference>
<accession>A0ABV3QYV1</accession>
<dbReference type="EMBL" id="JBFOCI010000002">
    <property type="protein sequence ID" value="MEW9805827.1"/>
    <property type="molecule type" value="Genomic_DNA"/>
</dbReference>
<organism evidence="2 3">
    <name type="scientific">Mesorhizobium marinum</name>
    <dbReference type="NCBI Taxonomy" id="3228790"/>
    <lineage>
        <taxon>Bacteria</taxon>
        <taxon>Pseudomonadati</taxon>
        <taxon>Pseudomonadota</taxon>
        <taxon>Alphaproteobacteria</taxon>
        <taxon>Hyphomicrobiales</taxon>
        <taxon>Phyllobacteriaceae</taxon>
        <taxon>Mesorhizobium</taxon>
    </lineage>
</organism>
<protein>
    <submittedName>
        <fullName evidence="2">Uncharacterized protein</fullName>
    </submittedName>
</protein>
<evidence type="ECO:0000313" key="3">
    <source>
        <dbReference type="Proteomes" id="UP001556196"/>
    </source>
</evidence>
<keyword evidence="1" id="KW-0732">Signal</keyword>
<evidence type="ECO:0000313" key="2">
    <source>
        <dbReference type="EMBL" id="MEW9805827.1"/>
    </source>
</evidence>
<feature type="signal peptide" evidence="1">
    <location>
        <begin position="1"/>
        <end position="27"/>
    </location>
</feature>
<dbReference type="RefSeq" id="WP_367722911.1">
    <property type="nucleotide sequence ID" value="NZ_JBFOCI010000002.1"/>
</dbReference>
<keyword evidence="3" id="KW-1185">Reference proteome</keyword>
<proteinExistence type="predicted"/>
<dbReference type="Proteomes" id="UP001556196">
    <property type="component" value="Unassembled WGS sequence"/>
</dbReference>